<reference evidence="1 4" key="2">
    <citation type="submission" date="2022-05" db="EMBL/GenBank/DDBJ databases">
        <title>Genome Sequencing of Bee-Associated Microbes.</title>
        <authorList>
            <person name="Dunlap C."/>
        </authorList>
    </citation>
    <scope>NUCLEOTIDE SEQUENCE [LARGE SCALE GENOMIC DNA]</scope>
    <source>
        <strain evidence="1 4">NRRL B-23120</strain>
    </source>
</reference>
<reference evidence="2 3" key="1">
    <citation type="submission" date="2018-01" db="EMBL/GenBank/DDBJ databases">
        <title>The whole genome sequencing and assembly of Paenibacillus chitinolyticus KCCM 41400 strain.</title>
        <authorList>
            <person name="Kim J.-Y."/>
            <person name="Park M.-K."/>
            <person name="Lee Y.-J."/>
            <person name="Yi H."/>
            <person name="Bahn Y.-S."/>
            <person name="Kim J.F."/>
            <person name="Lee D.-W."/>
        </authorList>
    </citation>
    <scope>NUCLEOTIDE SEQUENCE [LARGE SCALE GENOMIC DNA]</scope>
    <source>
        <strain evidence="2 3">KCCM 41400</strain>
    </source>
</reference>
<dbReference type="GeneID" id="95376120"/>
<dbReference type="Proteomes" id="UP001527202">
    <property type="component" value="Unassembled WGS sequence"/>
</dbReference>
<organism evidence="2 3">
    <name type="scientific">Paenibacillus chitinolyticus</name>
    <dbReference type="NCBI Taxonomy" id="79263"/>
    <lineage>
        <taxon>Bacteria</taxon>
        <taxon>Bacillati</taxon>
        <taxon>Bacillota</taxon>
        <taxon>Bacilli</taxon>
        <taxon>Bacillales</taxon>
        <taxon>Paenibacillaceae</taxon>
        <taxon>Paenibacillus</taxon>
    </lineage>
</organism>
<keyword evidence="4" id="KW-1185">Reference proteome</keyword>
<dbReference type="OrthoDB" id="2087832at2"/>
<dbReference type="AlphaFoldDB" id="A0A410WXE5"/>
<dbReference type="KEGG" id="pchi:PC41400_14990"/>
<evidence type="ECO:0000313" key="4">
    <source>
        <dbReference type="Proteomes" id="UP001527202"/>
    </source>
</evidence>
<protein>
    <submittedName>
        <fullName evidence="2">Uncharacterized protein</fullName>
    </submittedName>
</protein>
<evidence type="ECO:0000313" key="3">
    <source>
        <dbReference type="Proteomes" id="UP000288943"/>
    </source>
</evidence>
<name>A0A410WXE5_9BACL</name>
<accession>A0A410WXE5</accession>
<dbReference type="RefSeq" id="WP_042227567.1">
    <property type="nucleotide sequence ID" value="NZ_CP026520.1"/>
</dbReference>
<dbReference type="EMBL" id="JAMDMJ010000055">
    <property type="protein sequence ID" value="MCY9599811.1"/>
    <property type="molecule type" value="Genomic_DNA"/>
</dbReference>
<dbReference type="EMBL" id="CP026520">
    <property type="protein sequence ID" value="QAV18911.1"/>
    <property type="molecule type" value="Genomic_DNA"/>
</dbReference>
<sequence>MPRIEIEVRQVGSMSTWKEKYDFHEGDPQAWAQAMIDRFNSKLRPGENPRELVDVEVLPEESIVEHLWEKQNTITIIRGAHIYDKMRCERCGVTGKRHGLSSGIKRDSEYRAKKYEKCTGHV</sequence>
<evidence type="ECO:0000313" key="2">
    <source>
        <dbReference type="EMBL" id="QAV18911.1"/>
    </source>
</evidence>
<evidence type="ECO:0000313" key="1">
    <source>
        <dbReference type="EMBL" id="MCY9599811.1"/>
    </source>
</evidence>
<gene>
    <name evidence="1" type="ORF">M5X16_29100</name>
    <name evidence="2" type="ORF">PC41400_14990</name>
</gene>
<dbReference type="Proteomes" id="UP000288943">
    <property type="component" value="Chromosome"/>
</dbReference>
<proteinExistence type="predicted"/>